<dbReference type="GO" id="GO:0003990">
    <property type="term" value="F:acetylcholinesterase activity"/>
    <property type="evidence" value="ECO:0007669"/>
    <property type="project" value="TreeGrafter"/>
</dbReference>
<comment type="caution">
    <text evidence="8">The sequence shown here is derived from an EMBL/GenBank/DDBJ whole genome shotgun (WGS) entry which is preliminary data.</text>
</comment>
<dbReference type="ESTHER" id="stija-a0a2g8k5q1">
    <property type="family name" value="ACHE"/>
</dbReference>
<dbReference type="GO" id="GO:0005615">
    <property type="term" value="C:extracellular space"/>
    <property type="evidence" value="ECO:0007669"/>
    <property type="project" value="TreeGrafter"/>
</dbReference>
<dbReference type="InterPro" id="IPR019826">
    <property type="entry name" value="Carboxylesterase_B_AS"/>
</dbReference>
<comment type="similarity">
    <text evidence="1 6">Belongs to the type-B carboxylesterase/lipase family.</text>
</comment>
<evidence type="ECO:0000256" key="5">
    <source>
        <dbReference type="PIRSR" id="PIRSR600997-1"/>
    </source>
</evidence>
<dbReference type="EMBL" id="MRZV01000859">
    <property type="protein sequence ID" value="PIK43328.1"/>
    <property type="molecule type" value="Genomic_DNA"/>
</dbReference>
<keyword evidence="3 6" id="KW-0378">Hydrolase</keyword>
<keyword evidence="2" id="KW-0719">Serine esterase</keyword>
<keyword evidence="6" id="KW-0732">Signal</keyword>
<dbReference type="PRINTS" id="PR00878">
    <property type="entry name" value="CHOLNESTRASE"/>
</dbReference>
<organism evidence="8 9">
    <name type="scientific">Stichopus japonicus</name>
    <name type="common">Sea cucumber</name>
    <dbReference type="NCBI Taxonomy" id="307972"/>
    <lineage>
        <taxon>Eukaryota</taxon>
        <taxon>Metazoa</taxon>
        <taxon>Echinodermata</taxon>
        <taxon>Eleutherozoa</taxon>
        <taxon>Echinozoa</taxon>
        <taxon>Holothuroidea</taxon>
        <taxon>Aspidochirotacea</taxon>
        <taxon>Aspidochirotida</taxon>
        <taxon>Stichopodidae</taxon>
        <taxon>Apostichopus</taxon>
    </lineage>
</organism>
<name>A0A2G8K5Q1_STIJA</name>
<reference evidence="8 9" key="1">
    <citation type="journal article" date="2017" name="PLoS Biol.">
        <title>The sea cucumber genome provides insights into morphological evolution and visceral regeneration.</title>
        <authorList>
            <person name="Zhang X."/>
            <person name="Sun L."/>
            <person name="Yuan J."/>
            <person name="Sun Y."/>
            <person name="Gao Y."/>
            <person name="Zhang L."/>
            <person name="Li S."/>
            <person name="Dai H."/>
            <person name="Hamel J.F."/>
            <person name="Liu C."/>
            <person name="Yu Y."/>
            <person name="Liu S."/>
            <person name="Lin W."/>
            <person name="Guo K."/>
            <person name="Jin S."/>
            <person name="Xu P."/>
            <person name="Storey K.B."/>
            <person name="Huan P."/>
            <person name="Zhang T."/>
            <person name="Zhou Y."/>
            <person name="Zhang J."/>
            <person name="Lin C."/>
            <person name="Li X."/>
            <person name="Xing L."/>
            <person name="Huo D."/>
            <person name="Sun M."/>
            <person name="Wang L."/>
            <person name="Mercier A."/>
            <person name="Li F."/>
            <person name="Yang H."/>
            <person name="Xiang J."/>
        </authorList>
    </citation>
    <scope>NUCLEOTIDE SEQUENCE [LARGE SCALE GENOMIC DNA]</scope>
    <source>
        <strain evidence="8">Shaxun</strain>
        <tissue evidence="8">Muscle</tissue>
    </source>
</reference>
<gene>
    <name evidence="8" type="ORF">BSL78_19821</name>
</gene>
<dbReference type="PANTHER" id="PTHR43918:SF12">
    <property type="entry name" value="ACETYLCHOLINESTERASE 1"/>
    <property type="match status" value="1"/>
</dbReference>
<dbReference type="InterPro" id="IPR050654">
    <property type="entry name" value="AChE-related_enzymes"/>
</dbReference>
<dbReference type="FunFam" id="3.40.50.1820:FF:000029">
    <property type="entry name" value="Acetylcholinesterase"/>
    <property type="match status" value="1"/>
</dbReference>
<dbReference type="InterPro" id="IPR029058">
    <property type="entry name" value="AB_hydrolase_fold"/>
</dbReference>
<dbReference type="EC" id="3.1.1.-" evidence="6"/>
<evidence type="ECO:0000313" key="8">
    <source>
        <dbReference type="EMBL" id="PIK43328.1"/>
    </source>
</evidence>
<dbReference type="GO" id="GO:0006581">
    <property type="term" value="P:acetylcholine catabolic process"/>
    <property type="evidence" value="ECO:0007669"/>
    <property type="project" value="TreeGrafter"/>
</dbReference>
<feature type="active site" description="Acyl-ester intermediate" evidence="5">
    <location>
        <position position="221"/>
    </location>
</feature>
<dbReference type="PROSITE" id="PS00122">
    <property type="entry name" value="CARBOXYLESTERASE_B_1"/>
    <property type="match status" value="1"/>
</dbReference>
<dbReference type="InterPro" id="IPR000997">
    <property type="entry name" value="Cholinesterase"/>
</dbReference>
<dbReference type="Proteomes" id="UP000230750">
    <property type="component" value="Unassembled WGS sequence"/>
</dbReference>
<evidence type="ECO:0000256" key="3">
    <source>
        <dbReference type="ARBA" id="ARBA00022801"/>
    </source>
</evidence>
<evidence type="ECO:0000256" key="1">
    <source>
        <dbReference type="ARBA" id="ARBA00005964"/>
    </source>
</evidence>
<dbReference type="GO" id="GO:0019695">
    <property type="term" value="P:choline metabolic process"/>
    <property type="evidence" value="ECO:0007669"/>
    <property type="project" value="TreeGrafter"/>
</dbReference>
<evidence type="ECO:0000259" key="7">
    <source>
        <dbReference type="Pfam" id="PF00135"/>
    </source>
</evidence>
<evidence type="ECO:0000256" key="6">
    <source>
        <dbReference type="RuleBase" id="RU361235"/>
    </source>
</evidence>
<sequence>MMAGMKMLLFLFGSTMLVPSANSQTDNLVVETTTGKVRGMLRSVLEYQTTAFLGIPFAESPDGRLRFKPPVPKNPWNGIYNATSLRNDCRQSIDTSYPGFSGSEQWNVYNQSEDCLALNIWVPSRNDEEKLPVMVWIYGGGFYSGGISLGVYDGATLAAVENVIVVSLNYRVSLFGFLALEHPDAPGNVGLMDQSMALEWIYGNIGNFGGNADQITLFGESAGSASITYHMISPQSRPYFNRAILQSGSCISPWALIDGNESVRRGLKVAQRVGCYDTSADLHGPSPSFEEMGDIISCLRDTDAQRLVDKEWVITTCWQFPFAPVVDGTFITESPAATLTKHDLKPIEIMAGENANEGSFFMLYALSEFHRDTESLLTREQFSLSIADAFPDLNNFSRDAIEFMYIDWLDPENGAMLRDNCEHAVGDRAVKCALHKFARNYADAGNKVYMYHFDQRAGNNPWPEWMGVMHGDEIMFAFGLPLHEEFGYSEGDKAVSRKMMKLWANFARTG</sequence>
<dbReference type="STRING" id="307972.A0A2G8K5Q1"/>
<dbReference type="PANTHER" id="PTHR43918">
    <property type="entry name" value="ACETYLCHOLINESTERASE"/>
    <property type="match status" value="1"/>
</dbReference>
<feature type="active site" description="Charge relay system" evidence="5">
    <location>
        <position position="357"/>
    </location>
</feature>
<keyword evidence="4" id="KW-1015">Disulfide bond</keyword>
<feature type="chain" id="PRO_5013430952" description="Carboxylic ester hydrolase" evidence="6">
    <location>
        <begin position="24"/>
        <end position="510"/>
    </location>
</feature>
<feature type="signal peptide" evidence="6">
    <location>
        <begin position="1"/>
        <end position="23"/>
    </location>
</feature>
<evidence type="ECO:0000256" key="2">
    <source>
        <dbReference type="ARBA" id="ARBA00022487"/>
    </source>
</evidence>
<dbReference type="Gene3D" id="3.40.50.1820">
    <property type="entry name" value="alpha/beta hydrolase"/>
    <property type="match status" value="1"/>
</dbReference>
<proteinExistence type="inferred from homology"/>
<dbReference type="OrthoDB" id="9000293at2759"/>
<protein>
    <recommendedName>
        <fullName evidence="6">Carboxylic ester hydrolase</fullName>
        <ecNumber evidence="6">3.1.1.-</ecNumber>
    </recommendedName>
</protein>
<accession>A0A2G8K5Q1</accession>
<dbReference type="InterPro" id="IPR002018">
    <property type="entry name" value="CarbesteraseB"/>
</dbReference>
<evidence type="ECO:0000313" key="9">
    <source>
        <dbReference type="Proteomes" id="UP000230750"/>
    </source>
</evidence>
<feature type="active site" description="Charge relay system" evidence="5">
    <location>
        <position position="470"/>
    </location>
</feature>
<dbReference type="SUPFAM" id="SSF53474">
    <property type="entry name" value="alpha/beta-Hydrolases"/>
    <property type="match status" value="1"/>
</dbReference>
<dbReference type="GO" id="GO:0005886">
    <property type="term" value="C:plasma membrane"/>
    <property type="evidence" value="ECO:0007669"/>
    <property type="project" value="TreeGrafter"/>
</dbReference>
<dbReference type="AlphaFoldDB" id="A0A2G8K5Q1"/>
<feature type="domain" description="Carboxylesterase type B" evidence="7">
    <location>
        <begin position="27"/>
        <end position="510"/>
    </location>
</feature>
<dbReference type="Pfam" id="PF00135">
    <property type="entry name" value="COesterase"/>
    <property type="match status" value="1"/>
</dbReference>
<evidence type="ECO:0000256" key="4">
    <source>
        <dbReference type="ARBA" id="ARBA00023157"/>
    </source>
</evidence>
<keyword evidence="9" id="KW-1185">Reference proteome</keyword>